<comment type="caution">
    <text evidence="1">The sequence shown here is derived from an EMBL/GenBank/DDBJ whole genome shotgun (WGS) entry which is preliminary data.</text>
</comment>
<name>A0ABN2DWV3_9ACTN</name>
<organism evidence="1 2">
    <name type="scientific">Kribbella karoonensis</name>
    <dbReference type="NCBI Taxonomy" id="324851"/>
    <lineage>
        <taxon>Bacteria</taxon>
        <taxon>Bacillati</taxon>
        <taxon>Actinomycetota</taxon>
        <taxon>Actinomycetes</taxon>
        <taxon>Propionibacteriales</taxon>
        <taxon>Kribbellaceae</taxon>
        <taxon>Kribbella</taxon>
    </lineage>
</organism>
<accession>A0ABN2DWV3</accession>
<evidence type="ECO:0000313" key="1">
    <source>
        <dbReference type="EMBL" id="GAA1589101.1"/>
    </source>
</evidence>
<dbReference type="RefSeq" id="WP_344193286.1">
    <property type="nucleotide sequence ID" value="NZ_BAAAND010000006.1"/>
</dbReference>
<gene>
    <name evidence="1" type="ORF">GCM10009742_39510</name>
</gene>
<protein>
    <submittedName>
        <fullName evidence="1">Uncharacterized protein</fullName>
    </submittedName>
</protein>
<keyword evidence="2" id="KW-1185">Reference proteome</keyword>
<dbReference type="Proteomes" id="UP001500190">
    <property type="component" value="Unassembled WGS sequence"/>
</dbReference>
<reference evidence="1 2" key="1">
    <citation type="journal article" date="2019" name="Int. J. Syst. Evol. Microbiol.">
        <title>The Global Catalogue of Microorganisms (GCM) 10K type strain sequencing project: providing services to taxonomists for standard genome sequencing and annotation.</title>
        <authorList>
            <consortium name="The Broad Institute Genomics Platform"/>
            <consortium name="The Broad Institute Genome Sequencing Center for Infectious Disease"/>
            <person name="Wu L."/>
            <person name="Ma J."/>
        </authorList>
    </citation>
    <scope>NUCLEOTIDE SEQUENCE [LARGE SCALE GENOMIC DNA]</scope>
    <source>
        <strain evidence="1 2">JCM 14304</strain>
    </source>
</reference>
<sequence length="125" mass="12995">MAAFSSHSYQCSTDEAYQTCSKGTTSAQVLIGTQPRPAVLSLQATGVAAEAAAALTEFAPQALELAHVNPRGQIVDWLKQQSGKAAGKTTAGTWTVEYSTESDSDQPGAILTLTDTLCKVDCGAE</sequence>
<proteinExistence type="predicted"/>
<evidence type="ECO:0000313" key="2">
    <source>
        <dbReference type="Proteomes" id="UP001500190"/>
    </source>
</evidence>
<dbReference type="EMBL" id="BAAAND010000006">
    <property type="protein sequence ID" value="GAA1589101.1"/>
    <property type="molecule type" value="Genomic_DNA"/>
</dbReference>